<dbReference type="CDD" id="cd19540">
    <property type="entry name" value="LCL_NRPS-like"/>
    <property type="match status" value="3"/>
</dbReference>
<dbReference type="GO" id="GO:0009403">
    <property type="term" value="P:toxin biosynthetic process"/>
    <property type="evidence" value="ECO:0007669"/>
    <property type="project" value="UniProtKB-ARBA"/>
</dbReference>
<gene>
    <name evidence="10" type="ORF">AO501_11190</name>
</gene>
<dbReference type="Gene3D" id="3.30.559.30">
    <property type="entry name" value="Nonribosomal peptide synthetase, condensation domain"/>
    <property type="match status" value="7"/>
</dbReference>
<dbReference type="InterPro" id="IPR025110">
    <property type="entry name" value="AMP-bd_C"/>
</dbReference>
<dbReference type="Gene3D" id="1.10.1200.10">
    <property type="entry name" value="ACP-like"/>
    <property type="match status" value="5"/>
</dbReference>
<dbReference type="InterPro" id="IPR010071">
    <property type="entry name" value="AA_adenyl_dom"/>
</dbReference>
<dbReference type="Pfam" id="PF00501">
    <property type="entry name" value="AMP-binding"/>
    <property type="match status" value="5"/>
</dbReference>
<evidence type="ECO:0000256" key="7">
    <source>
        <dbReference type="ARBA" id="ARBA00022737"/>
    </source>
</evidence>
<name>A0A0Q2LM05_MYCGO</name>
<evidence type="ECO:0000313" key="10">
    <source>
        <dbReference type="EMBL" id="KQH77025.1"/>
    </source>
</evidence>
<dbReference type="InterPro" id="IPR010060">
    <property type="entry name" value="NRPS_synth"/>
</dbReference>
<dbReference type="Gene3D" id="3.40.50.1820">
    <property type="entry name" value="alpha/beta hydrolase"/>
    <property type="match status" value="1"/>
</dbReference>
<dbReference type="CDD" id="cd02440">
    <property type="entry name" value="AdoMet_MTases"/>
    <property type="match status" value="1"/>
</dbReference>
<dbReference type="GO" id="GO:0016874">
    <property type="term" value="F:ligase activity"/>
    <property type="evidence" value="ECO:0007669"/>
    <property type="project" value="UniProtKB-KW"/>
</dbReference>
<comment type="cofactor">
    <cofactor evidence="1">
        <name>pantetheine 4'-phosphate</name>
        <dbReference type="ChEBI" id="CHEBI:47942"/>
    </cofactor>
</comment>
<evidence type="ECO:0000259" key="9">
    <source>
        <dbReference type="PROSITE" id="PS50075"/>
    </source>
</evidence>
<dbReference type="CDD" id="cd17643">
    <property type="entry name" value="A_NRPS_Cytc1-like"/>
    <property type="match status" value="1"/>
</dbReference>
<evidence type="ECO:0000256" key="2">
    <source>
        <dbReference type="ARBA" id="ARBA00006432"/>
    </source>
</evidence>
<dbReference type="GO" id="GO:0016740">
    <property type="term" value="F:transferase activity"/>
    <property type="evidence" value="ECO:0007669"/>
    <property type="project" value="UniProtKB-KW"/>
</dbReference>
<dbReference type="Gene3D" id="3.30.559.10">
    <property type="entry name" value="Chloramphenicol acetyltransferase-like domain"/>
    <property type="match status" value="7"/>
</dbReference>
<dbReference type="InterPro" id="IPR045851">
    <property type="entry name" value="AMP-bd_C_sf"/>
</dbReference>
<keyword evidence="3" id="KW-0596">Phosphopantetheine</keyword>
<dbReference type="NCBIfam" id="NF004282">
    <property type="entry name" value="PRK05691.1"/>
    <property type="match status" value="5"/>
</dbReference>
<protein>
    <recommendedName>
        <fullName evidence="9">Carrier domain-containing protein</fullName>
    </recommendedName>
</protein>
<comment type="caution">
    <text evidence="10">The sequence shown here is derived from an EMBL/GenBank/DDBJ whole genome shotgun (WGS) entry which is preliminary data.</text>
</comment>
<dbReference type="FunFam" id="1.10.1200.10:FF:000016">
    <property type="entry name" value="Non-ribosomal peptide synthase"/>
    <property type="match status" value="1"/>
</dbReference>
<keyword evidence="8" id="KW-0045">Antibiotic biosynthesis</keyword>
<dbReference type="InterPro" id="IPR020806">
    <property type="entry name" value="PKS_PP-bd"/>
</dbReference>
<proteinExistence type="inferred from homology"/>
<dbReference type="InterPro" id="IPR013120">
    <property type="entry name" value="FAR_NAD-bd"/>
</dbReference>
<dbReference type="Gene3D" id="3.40.50.980">
    <property type="match status" value="4"/>
</dbReference>
<dbReference type="Gene3D" id="3.40.50.12780">
    <property type="entry name" value="N-terminal domain of ligase-like"/>
    <property type="match status" value="3"/>
</dbReference>
<dbReference type="NCBIfam" id="TIGR01746">
    <property type="entry name" value="Thioester-redct"/>
    <property type="match status" value="1"/>
</dbReference>
<dbReference type="PANTHER" id="PTHR45527">
    <property type="entry name" value="NONRIBOSOMAL PEPTIDE SYNTHETASE"/>
    <property type="match status" value="1"/>
</dbReference>
<dbReference type="Pfam" id="PF07993">
    <property type="entry name" value="NAD_binding_4"/>
    <property type="match status" value="1"/>
</dbReference>
<dbReference type="EMBL" id="LKTM01000339">
    <property type="protein sequence ID" value="KQH77025.1"/>
    <property type="molecule type" value="Genomic_DNA"/>
</dbReference>
<evidence type="ECO:0000256" key="1">
    <source>
        <dbReference type="ARBA" id="ARBA00001957"/>
    </source>
</evidence>
<dbReference type="Pfam" id="PF00668">
    <property type="entry name" value="Condensation"/>
    <property type="match status" value="7"/>
</dbReference>
<dbReference type="InterPro" id="IPR029063">
    <property type="entry name" value="SAM-dependent_MTases_sf"/>
</dbReference>
<dbReference type="FunFam" id="3.30.559.30:FF:000001">
    <property type="entry name" value="Non-ribosomal peptide synthetase"/>
    <property type="match status" value="1"/>
</dbReference>
<feature type="domain" description="Carrier" evidence="9">
    <location>
        <begin position="2143"/>
        <end position="2217"/>
    </location>
</feature>
<dbReference type="FunFam" id="3.40.50.980:FF:000001">
    <property type="entry name" value="Non-ribosomal peptide synthetase"/>
    <property type="match status" value="4"/>
</dbReference>
<accession>A0A0Q2LM05</accession>
<keyword evidence="7" id="KW-0677">Repeat</keyword>
<dbReference type="SUPFAM" id="SSF47336">
    <property type="entry name" value="ACP-like"/>
    <property type="match status" value="6"/>
</dbReference>
<dbReference type="Pfam" id="PF08242">
    <property type="entry name" value="Methyltransf_12"/>
    <property type="match status" value="1"/>
</dbReference>
<dbReference type="CDD" id="cd19543">
    <property type="entry name" value="DCL_NRPS"/>
    <property type="match status" value="2"/>
</dbReference>
<evidence type="ECO:0000256" key="4">
    <source>
        <dbReference type="ARBA" id="ARBA00022553"/>
    </source>
</evidence>
<dbReference type="OrthoDB" id="4501954at2"/>
<keyword evidence="4" id="KW-0597">Phosphoprotein</keyword>
<dbReference type="Pfam" id="PF13193">
    <property type="entry name" value="AMP-binding_C"/>
    <property type="match status" value="4"/>
</dbReference>
<dbReference type="InterPro" id="IPR036291">
    <property type="entry name" value="NAD(P)-bd_dom_sf"/>
</dbReference>
<evidence type="ECO:0000256" key="6">
    <source>
        <dbReference type="ARBA" id="ARBA00022679"/>
    </source>
</evidence>
<comment type="similarity">
    <text evidence="2">Belongs to the ATP-dependent AMP-binding enzyme family.</text>
</comment>
<dbReference type="FunFam" id="3.40.50.12780:FF:000012">
    <property type="entry name" value="Non-ribosomal peptide synthetase"/>
    <property type="match status" value="5"/>
</dbReference>
<dbReference type="FunFam" id="1.10.1200.10:FF:000005">
    <property type="entry name" value="Nonribosomal peptide synthetase 1"/>
    <property type="match status" value="5"/>
</dbReference>
<dbReference type="InterPro" id="IPR001242">
    <property type="entry name" value="Condensation_dom"/>
</dbReference>
<dbReference type="SUPFAM" id="SSF56801">
    <property type="entry name" value="Acetyl-CoA synthetase-like"/>
    <property type="match status" value="5"/>
</dbReference>
<dbReference type="InterPro" id="IPR013217">
    <property type="entry name" value="Methyltransf_12"/>
</dbReference>
<dbReference type="PANTHER" id="PTHR45527:SF14">
    <property type="entry name" value="PLIPASTATIN SYNTHASE SUBUNIT B"/>
    <property type="match status" value="1"/>
</dbReference>
<dbReference type="GO" id="GO:0031177">
    <property type="term" value="F:phosphopantetheine binding"/>
    <property type="evidence" value="ECO:0007669"/>
    <property type="project" value="InterPro"/>
</dbReference>
<dbReference type="InterPro" id="IPR023213">
    <property type="entry name" value="CAT-like_dom_sf"/>
</dbReference>
<dbReference type="FunFam" id="2.30.38.10:FF:000001">
    <property type="entry name" value="Non-ribosomal peptide synthetase PvdI"/>
    <property type="match status" value="1"/>
</dbReference>
<dbReference type="Gene3D" id="3.40.50.150">
    <property type="entry name" value="Vaccinia Virus protein VP39"/>
    <property type="match status" value="1"/>
</dbReference>
<dbReference type="NCBIfam" id="TIGR01733">
    <property type="entry name" value="AA-adenyl-dom"/>
    <property type="match status" value="5"/>
</dbReference>
<dbReference type="Gene3D" id="3.30.300.30">
    <property type="match status" value="6"/>
</dbReference>
<feature type="domain" description="Carrier" evidence="9">
    <location>
        <begin position="6575"/>
        <end position="6650"/>
    </location>
</feature>
<dbReference type="GO" id="GO:0005829">
    <property type="term" value="C:cytosol"/>
    <property type="evidence" value="ECO:0007669"/>
    <property type="project" value="TreeGrafter"/>
</dbReference>
<dbReference type="PROSITE" id="PS00012">
    <property type="entry name" value="PHOSPHOPANTETHEINE"/>
    <property type="match status" value="6"/>
</dbReference>
<feature type="domain" description="Carrier" evidence="9">
    <location>
        <begin position="5530"/>
        <end position="5605"/>
    </location>
</feature>
<dbReference type="Gene3D" id="3.40.50.720">
    <property type="entry name" value="NAD(P)-binding Rossmann-like Domain"/>
    <property type="match status" value="1"/>
</dbReference>
<dbReference type="Gene3D" id="2.30.38.10">
    <property type="entry name" value="Luciferase, Domain 3"/>
    <property type="match status" value="2"/>
</dbReference>
<dbReference type="SMART" id="SM00823">
    <property type="entry name" value="PKS_PP"/>
    <property type="match status" value="6"/>
</dbReference>
<dbReference type="NCBIfam" id="TIGR01720">
    <property type="entry name" value="NRPS-para261"/>
    <property type="match status" value="2"/>
</dbReference>
<dbReference type="SUPFAM" id="SSF53335">
    <property type="entry name" value="S-adenosyl-L-methionine-dependent methyltransferases"/>
    <property type="match status" value="1"/>
</dbReference>
<dbReference type="CDD" id="cd05235">
    <property type="entry name" value="SDR_e1"/>
    <property type="match status" value="1"/>
</dbReference>
<dbReference type="SMART" id="SM01294">
    <property type="entry name" value="PKS_PP_betabranch"/>
    <property type="match status" value="1"/>
</dbReference>
<dbReference type="Pfam" id="PF00550">
    <property type="entry name" value="PP-binding"/>
    <property type="match status" value="6"/>
</dbReference>
<dbReference type="InterPro" id="IPR029058">
    <property type="entry name" value="AB_hydrolase_fold"/>
</dbReference>
<dbReference type="NCBIfam" id="NF003417">
    <property type="entry name" value="PRK04813.1"/>
    <property type="match status" value="6"/>
</dbReference>
<dbReference type="InterPro" id="IPR006162">
    <property type="entry name" value="Ppantetheine_attach_site"/>
</dbReference>
<feature type="domain" description="Carrier" evidence="9">
    <location>
        <begin position="4029"/>
        <end position="4103"/>
    </location>
</feature>
<dbReference type="InterPro" id="IPR010080">
    <property type="entry name" value="Thioester_reductase-like_dom"/>
</dbReference>
<evidence type="ECO:0000256" key="5">
    <source>
        <dbReference type="ARBA" id="ARBA00022598"/>
    </source>
</evidence>
<keyword evidence="5" id="KW-0436">Ligase</keyword>
<keyword evidence="6" id="KW-0808">Transferase</keyword>
<dbReference type="FunFam" id="3.30.559.10:FF:000012">
    <property type="entry name" value="Non-ribosomal peptide synthetase"/>
    <property type="match status" value="1"/>
</dbReference>
<feature type="domain" description="Carrier" evidence="9">
    <location>
        <begin position="13"/>
        <end position="88"/>
    </location>
</feature>
<dbReference type="PROSITE" id="PS00455">
    <property type="entry name" value="AMP_BINDING"/>
    <property type="match status" value="5"/>
</dbReference>
<dbReference type="GO" id="GO:0072330">
    <property type="term" value="P:monocarboxylic acid biosynthetic process"/>
    <property type="evidence" value="ECO:0007669"/>
    <property type="project" value="UniProtKB-ARBA"/>
</dbReference>
<dbReference type="Proteomes" id="UP000051677">
    <property type="component" value="Unassembled WGS sequence"/>
</dbReference>
<evidence type="ECO:0000313" key="11">
    <source>
        <dbReference type="Proteomes" id="UP000051677"/>
    </source>
</evidence>
<dbReference type="GO" id="GO:0008610">
    <property type="term" value="P:lipid biosynthetic process"/>
    <property type="evidence" value="ECO:0007669"/>
    <property type="project" value="UniProtKB-ARBA"/>
</dbReference>
<sequence>MTTLEGELKHSDSQEPSVEEVLTDIYAHVLGVERVGVDESFFDLGGDSLSAMRVIVAVNAALNADLRVGTLFEAPTIAQLASRIAGDSGRLKPLRAGPRPAVVPLSYAQSRLWFIDQLQGASPVYNRAVALQLRGQLDGQALGVGLTDVVRRHEALRTVFPAVDGVPRQVVLPAASADFGWQVVDATGWPAERLAAAIKETARHPFDLSIEIPLWAKLFRVDAQNHVVVVVVHHIAGDGWSISVLASDLIAAYISRCAGRAPDWAQLPVQYPDYTLWQRENLGDLTDCDSPLAAQVAYWEETLAGMPQRLELPTDHPYPPVADHRGDQVRVDWPALLQRQIHQLAREHNATSFMVVQAALAVLLSQLSASPDVAVGFPIAGRGDPALDALVGFFVNTLVLRVNLDGDPTFAELLAQVRQRSLAAYEHQDVPFEVLVDRLNPPRSRTHHPLIQVILNWQNNDPTVGLVAGDLQITPVPVDTDTARMDLAFFLIDRVSPSGELDGIGGRVEFRTDVFEVSTIEALIARLETVLAVVTAHPRQALSKLDLLDDGERARLARWGNRATLTRPAPAATSIPAAWAAQLTRTPTAVALTYRDRSWTYRELDEASNRLAHLLSGFGAGPGEVVALLMERSAQAVIAILAVLKTGAAYLPLDPGLPASRLDFMLDDAAPCAALISAGPGTSLTGRELPTIDAAAFDSAELQSSSYTAWPGPDPGDIAYLMYTSGTTGVPKGVAIDHHNVTRLMGSLDAKLGYAPGQVWTQCHSLVFDFSVWEIWGALLHGARLVVVPDDVVRSPNDFYALLAAEQVSVLCQTPSAFYALAAVDAAQRGVAGRLPLQAVIFGGEALQPQRLRGWLNNNPTSPRLFNLYGITETTVHVSVREIVAADVDCIVSPIGVPLPDITLFVLDRWLRTVAVGVVGELYVAGQGVGVGYVGRAGLTASRFVACPFAGAEAAGTRMYRTGDLVRWGPDGQLVYVGRADEQVKIRGYRIECGEVAAALAEVDGVEQAAVTVREDRPGDKRLVAYVTGSVAANLDPNGVRAAVAERLPSYMVPAAVIALEALPLTINGKLDTKALPAPAYADDDHYRAPSTPIEEIISGIYAHVLGLERVGVDQSFFDLGGDSLLAMRVVAAINGALDAGLAVRTLFDAPSIAQLAPRVAVGDNRTEPLAAFSRPAAIPLSYAQNRLWIIDQFQGPSAIYNIPAALRICGPLDVEALGAALTDVVSRHESLRTVFTAVQGVPSQTVIPLRQADFGWRVVDVTTWPADRITAALAATACHHFDLASEIPLRAALFKVSEQEHVLVVVVHHIAGDGWSVGVLAADLGTAYVARSAGQAPGWAELPLQYADYTLWQRRALGDPADPDSPVAGQLRYWEQALAGLSPYVELPTDRPYPPVAEHRGDKVAIEWPAAVARRVREVAGAYGATSFMVVQAALAVLLSKLSGSRDVAVGFPIAGRGDPALDGVVGFFVNTLVLRVDLSGNPSFADLLAQVRERSLAAYERRDVPFEVLVERLNPARSLTHHPLIQVMLAWQNNTAPSLALSDLDVTSIPVETHTARMDLAFSLAEQSTEDGRPAGIAGTVEFRTDVFDAATIDALAGWLETVLVAVTTHPKHPLSSVDLVAAEERYRLNRWGNRAVLTQPAPPAVSIPEAWAAQVSRTPMAVALTCGAHSWTYRELDQASNRLAHYLSARGAHRGTLVALVFSRSAEAIVAMLAVLKSGAGYLPVDPALPQARIGFMLADAAPVAVITTTGLTERLEVHGVPVIDIADPYLRSCPVTPRPMPTPDHLAYLIYTSGTTGVPKGVAITHHNVTQLLRITGFFGRPDQSGSAAFAATQWHSYSFDVSVWEIWGALLRGGRLVIVPEDVAASPSEFHDLLTAERIDVLTQTPSAAGMLEVAGLEATALVVGGEACPPELVDRWAPGRVVINAYGPTETTVYAAMSAPLQPDSGAPPIGSPVSGAALFVLDRWLRPVPTGVVGELYVAGRGLGVGYWRRAALTAARFVACPFGGPGSRMYRTGDLVRWRVDGQLVYLGRADEQVKIRGYRIELGEVQAELAAVDGVGQAVVVAREDRPGDKRLVGYVTGACDQSRIRATLAERLPSYMVPVAVVALDALPLTVNGKLDARALPAPEYQDTDWYRAPDGVVEEILAAIYAEVLGLDRVGADEPFFDLGGDSILAMQVVARARDAGVVCRPRDVFVEQTVAGVAHVAVLTDDDARPADEGIGELVPTPIMRWLQSQRGAVDQFNQTMVLQAPAGVTEADVVAILQALIDRHPMLRLTGDADGWWVPEPGADARGRLQRVPDITPETLAQARSRLDPAAGRMLCAQWDADAGQLALVIHHLAVDGVSWRILLHDLNTAWGQLSGGREVALAPAGTSFQRWASLLNEHAHARSVIDTADTWRQLLTASTQLPPVQPEVDTLGTAGHVSVALDTDTTRMVLAAVPTAFHAGVQDILLIAFALAWAEFLGSDGAPILVDVEGHGRHDELAPRMDLSRTVGWFTTRYPVALTVAGPDWAQVVTGAGALGSTIKDLKEQLRGVPHPITYGLLRYLNNDVDLSGAEPAIGFNYLGRLGAPAKSDGQGWSIGTRVADSNAGLSLSLMHTVEVNAFTVDTEAGPQLHADWMWAPSALDRVQVNRLSQLWFEALGGICAQVRGGGGGLTPSDIVPARLTQEQIDELQSQYSIVDVLPLTPVQQGLLFHAAATGGDVYAVQLDFEIVGALDPQRLRDAVQIVLTRHPNLAARFCDHEPVQLIPADPALPWQYLQLGTDEQVRQVCAAERAAVCDLADPPSFRAALIRTGEDRHRLVLTNHHIVVDGWSMPIILREIFAAYHGQRLPAAVPYRRFVTWLADRDGVAAGGAWRQALQDFDTPTLIGTPGRSGPGPRRATLFRLPAATTRALNELARAHHTTVNIVLQGAFSQLLVRLTGQHDIAFGTTVSGRPAEVAGADAMVGLFINTVPVRAKLTAGTTTADLLRQLHGAHRDTLEHQHLALTEIHRISGHDILFDTLFVYQNFPIDAAALSDADGLVISEMSRHDYNHYPLTIQALPGTELGLRVEFDPDVFDPAGIDALIRGFERVLGAMTADPGRPLSSMDVLDDTERARLVQWGNQAVLIRPVPAAASIPVLWAAQVARSPDTVALRFQGDSITYRELEDTANRLAHTLSRAGARPGTSVALVFPRSAQAVAAILAVLKTGAAYLPIDPALPEARIAFMLEDTAPVAAVTTGALADRLAGHDLPVIDINELADLGSPPGTALPAPGPDDIAYLIYTSGTTGVPKGVAVSHRNVTQLLGSLGSHIQHSEQVWSQWHSLAFDVSVCEIFGALLSGGRLVVVPESMTRAPEEFHALLAAERVTVLSQTPSAFYALQAADRLSPAAGRSLQLETVLFAGEALEPQRLRAWLRNHPRSPRLLNLYGTTETTVHASVREIVASDVDAGDSPIGVPLSHLGFFVLDGWLRPVPPGVVGELYVAGSAVGVGYWRRGPLTAARFVACPFGRSGARMYRTGDLVCWGVDGQLRYLGRADEQVKVRGYRIELGEVQNALLACPQVDQAVAVVPDNVTGGANLVAYITLSHDTTAAPDTGRDMEIVEQWQHLYDDLYGPGDGAAATGFGQDFRGWNSSYTGEPIPVEQMREWRSATVDRILALQPRRVLEVGAGSGLLLSQIAPHCEEYVATDLSGVAIGNLAAALRHIPWRNRVRLLAQPAHVRAGLPHNHFDTVVLNSIVQYFPNAGYLKQVIDNVMDLLAPGGTLFFGDIRNLTLRGAFYTSVAYAQTAGDADEIRRRVRRAVISESELLLAPEFFTTWAADHSAVAGIDIQLKRGSADNELNRYRYDVVVHKSPASVRSLATAPTWPWSGDAQLLARLRSDRPGAVRITGIPRTGLIGDVLREQSLVAGLSLADAGTRAESVRPEELYRLGTAAGYRVAVTWGAQPGTLDAVFLTDEAPLTDVYLSGKDIRRGAAHANDPHTSSTIDAVRRQLSAQLPAYMVPAHIVVLEGFPLTSSGKLDRKSLPAPEYQNAQHYRAPVGVVEEVLAGIYAQVLGLARVGVDESFFELGGDSILSMQVVARARAAGVLCKPRDIFVEQTVAGVARVATVTDGAVGVVDDGGGPVAATPIMWWWRGLEGGRDQFSQAVVLQAPAGVTEDDVAVVLQALLDHHPMLRLRVVEDASGDWSLTVPDPGSVSAASCLQTVPEWSDEALTATRSRLRPAAGVMLSALWVAGDRQLVLMIHHLAVDGVSWRILLSDLIIGWAQQSHGQPVALSGTGTSFRRWASLLGEYAGRPEVVRTARAWRQVLATPAALPAVRPDVDTHASAGHLSVSLDAETTSMLLGAVPAAFHAGLQDILLIAFGLAWAEFAGRGCTAIGIDVEGHGRYEDVVADVDLSRTVGWFTTKYPVALDLDRLDWTQVVTGDPALGAVIKAAKEQLRALPHPLTFGVLRYLNEDVDLSGPDPAVLFNYLGRLGDSPALLPADGWRPVQRPLPTDAISTPLTYAVAVNAGTLDTGEGPRLQANWTWAPSALDQTQVSRLGQLWLDALAGVCAHVRRGGGGLTPSDIAPARLSQCQIDELECGQPVADVLPLTPLQRGLLFHADTAEDDVYAVQLDFTVSGPLDPARLHAAVQAVVARHPHLCARFTEEFDEPVQIIPARPEVPWQYLELENHQIEAVCAAERAAVCDLTNSPALRTALIRTGEHLHTFVLTNHHIVLDGWSLPILLQEIFASYHGHPLASPVPFRRYVTWLADRDVSAARAVWQEMLAGFEVPTLVAPGNQLQAGRQSAASFTLPAEITRAVGDLARSCHTTANIVLQGAWAQLLMWLTGSRDVVFGTVVAGRPSELAGAETMLGLLINTVPVRATITAATTTVELVDFLQRANNDTLEHQHLALNEIHRIAGQQLLFDTLFVYQNYPVDTAALLDAQDLVIAQGVGRDLTHYPLTIRVLPGTELTLRVQFDADRFAAEDINTLVARFEHLLAAMTADPARRLCSLDVLDSGEHARLAEWGNRAALSRPAGETASIPVSIAGLWRAQVARTPAAVAVCADGDSMTYRELDDLADRMAQLLARHGAGPGTVVALLLSRSAQAIAAILAVLKTGAAYLPIDPGLPAARIEFMLTDAAPMVALTTGALAARLDGFAGPVIDVDQSELYEFPGPPLPGPAPDDIAYLIYTSGTTGVPKGVAITHHNVTGMLSVLADRLPRRGVWSQCHSLAFDFSVWEIFGALLSGGRLVVVPDSVARSAQDLHAMLVAEEVSVLSQTPSAFYALQSADAVSSESSLRSHLETVVFGGEALEPQRLGAWLDDHRGLPHLLNLYGITETTVHASVRKIVADDRERACSPIGRPLNHLGFLVLDGWLRPVPVGVVGELYVAGAGLGTGYVGRQGLTAARFVACPFGAPGTRMYRTGDLVSWGADGELLYVGRGDHQVKIRGYRIELGEVRAALAGLPGVEQAVVIAREDRPGDKRLVGYLTESVPGVVDASAARQALAQLVPAYMVPAALVVVDAMPLTVNGKLDQRALPMPDYGAGVSRAPANPLEEILADIQARVLGLERVGVEESFFDLGGDSLSAMRLVAAVNTTLHAGLSVRMVFESPTVALLAARVGSTPAGRDPLTAGRRPAVVPLSSAQSRLWFLHQFHGPSAIYNIPVVLRLRGQLDENALGAAFVDVVTRHEILRTVFAMSEGIPQQVVLPVDKADPGWRTVDATAWPDRQLTGAIEAVGRHAFDLTTEIPIRAELFAVAPDEHLLAIVVHHIAGDGWSIAPLARDLGLAYAARCAAGSPQWSELPVQYADYALWQRESLGDPSDPASRLSRQLAYWEDVLSGLPERVQLPTDRPYPSAADYRGASVAVDWPVQLQRQVRDLAREHHATAFMVVQAALAVLLAKLSASTDVAVGFPVAGRSDPALDDLVGCFVNTLVLRVDFVGDPTVGELLDQVRERSLAAYEHQDVPFELLVERLNPTRSLTHHPLIQVLLAWQNNIAPRSVLGELQVEPLPVDTHTARMDLAFSLSERFTGTGELAGIGGSVEFRTDVFDTATVENVVSRLQRLLQAMTAGPNMPVSSLHLLEAAELTRLYGWGNRAVLTQPAPPATSIPAALAAQVRRTPDADALTCDGRSMTYRQLDEASNRLAHLLAEHGAAPGACVALRFARCSEAIVAIAAVLKTGAAYLPIDPAWPAARVEFMIGDAAPVVALTGQAGSFDGYDLTVIDIGDPRIANCPATGLPVPSAQDVAYLIYTSGTTGVPKGVAVTHHNVTQLIGTLDDALPPAGVWAQCHSYAFDVSVWEVWGALLRGARLVVVPEDVLAAPDDFHDLLVAEQVSVLDLSPSAAQVLSPHGLESLALVVGGEACPADVVDRWAADGRLMINAYGPTEATVDAARSAPLTGGVPPIGSPVSSAALFVLDERLRPSPAGVVGELYIAGHGLGVGYWRRTALTASRFVACPFGGTGTRMYRTGDLAYWGADGQLRYVGRADQQVKIRGYRVELGEVQAALATVEGVDHAVVIAREDRPGDTRLVGYVTGTADAIRARAELAGRLPSYLVPAAVVAVDTIPLTINGKLDFRSLPAPDYHDAVQYRAPATPVEEILAASYAEVLGLPRVGVDESFFDLGGDSISAMRVIAAINKALDVPVSVRTLFDTPTVRGLSRVIGTAPAVDPRYAAVHGRGASEIHAADLSLDKFIDAATLDAAPGLPGPSAEVRTVLLTGATGFVGRYLVLQWLQQLELSDGTLICLVRGQSDEDARRRLDETFDSGDPQLWRLYQELAADRLQVIAADKDQVDLGLDRQTWDRLAETVDLIVDSAAAVSAVLPYRDLFGPNVVGTAELIRLAVSTKLKAYTFVSTADVGRQVEPSEFTEDADIRVVSPSRAIAADPANGYGNSKWAGEVLLRAANDLCGLPVTVFRCGMVLADTSFAGQLNLSDTFSRMVLSLVSTGIAPASFYRPDPDGNRPRAHFDGLPVNFVAEAITTLSAQSASTVTGFQTYHVMNPHDDGIGLDEYVDWLVEAGYPLRRITDFGEWVRQFEATLHTLPEWQRRHSVLPMLAARNSAAVQPLPPTNGSYAPTDRFRAAVQEFKIGPDKDNPDIPHISPPVIVKYVTDLQLLGLLGGGTPQC</sequence>
<evidence type="ECO:0000256" key="8">
    <source>
        <dbReference type="ARBA" id="ARBA00023194"/>
    </source>
</evidence>
<dbReference type="GO" id="GO:0043041">
    <property type="term" value="P:amino acid activation for nonribosomal peptide biosynthetic process"/>
    <property type="evidence" value="ECO:0007669"/>
    <property type="project" value="TreeGrafter"/>
</dbReference>
<dbReference type="InterPro" id="IPR042099">
    <property type="entry name" value="ANL_N_sf"/>
</dbReference>
<feature type="domain" description="Carrier" evidence="9">
    <location>
        <begin position="1089"/>
        <end position="1164"/>
    </location>
</feature>
<dbReference type="FunFam" id="3.30.300.30:FF:000010">
    <property type="entry name" value="Enterobactin synthetase component F"/>
    <property type="match status" value="3"/>
</dbReference>
<reference evidence="10 11" key="1">
    <citation type="submission" date="2015-10" db="EMBL/GenBank/DDBJ databases">
        <title>Mycobacterium gordonae draft genome assembly.</title>
        <authorList>
            <person name="Ustinova V."/>
            <person name="Smirnova T."/>
            <person name="Blagodatskikh K."/>
            <person name="Varlamov D."/>
            <person name="Larionova E."/>
            <person name="Chernousova L."/>
        </authorList>
    </citation>
    <scope>NUCLEOTIDE SEQUENCE [LARGE SCALE GENOMIC DNA]</scope>
    <source>
        <strain evidence="10 11">CTRI 14-8773</strain>
    </source>
</reference>
<dbReference type="GO" id="GO:0017000">
    <property type="term" value="P:antibiotic biosynthetic process"/>
    <property type="evidence" value="ECO:0007669"/>
    <property type="project" value="UniProtKB-KW"/>
</dbReference>
<dbReference type="InterPro" id="IPR036736">
    <property type="entry name" value="ACP-like_sf"/>
</dbReference>
<dbReference type="SUPFAM" id="SSF52777">
    <property type="entry name" value="CoA-dependent acyltransferases"/>
    <property type="match status" value="14"/>
</dbReference>
<dbReference type="SUPFAM" id="SSF51735">
    <property type="entry name" value="NAD(P)-binding Rossmann-fold domains"/>
    <property type="match status" value="1"/>
</dbReference>
<dbReference type="PROSITE" id="PS50075">
    <property type="entry name" value="CARRIER"/>
    <property type="match status" value="6"/>
</dbReference>
<dbReference type="UniPathway" id="UPA00011"/>
<dbReference type="STRING" id="1778.A9W97_08725"/>
<evidence type="ECO:0000256" key="3">
    <source>
        <dbReference type="ARBA" id="ARBA00022450"/>
    </source>
</evidence>
<dbReference type="InterPro" id="IPR020845">
    <property type="entry name" value="AMP-binding_CS"/>
</dbReference>
<organism evidence="10 11">
    <name type="scientific">Mycobacterium gordonae</name>
    <dbReference type="NCBI Taxonomy" id="1778"/>
    <lineage>
        <taxon>Bacteria</taxon>
        <taxon>Bacillati</taxon>
        <taxon>Actinomycetota</taxon>
        <taxon>Actinomycetes</taxon>
        <taxon>Mycobacteriales</taxon>
        <taxon>Mycobacteriaceae</taxon>
        <taxon>Mycobacterium</taxon>
    </lineage>
</organism>
<dbReference type="InterPro" id="IPR000873">
    <property type="entry name" value="AMP-dep_synth/lig_dom"/>
</dbReference>
<dbReference type="InterPro" id="IPR009081">
    <property type="entry name" value="PP-bd_ACP"/>
</dbReference>